<accession>A0A0F9W405</accession>
<evidence type="ECO:0000313" key="3">
    <source>
        <dbReference type="EMBL" id="KKO11100.1"/>
    </source>
</evidence>
<reference evidence="3" key="1">
    <citation type="journal article" date="2015" name="Nature">
        <title>Complex archaea that bridge the gap between prokaryotes and eukaryotes.</title>
        <authorList>
            <person name="Spang A."/>
            <person name="Saw J.H."/>
            <person name="Jorgensen S.L."/>
            <person name="Zaremba-Niedzwiedzka K."/>
            <person name="Martijn J."/>
            <person name="Lind A.E."/>
            <person name="van Eijk R."/>
            <person name="Schleper C."/>
            <person name="Guy L."/>
            <person name="Ettema T.J."/>
        </authorList>
    </citation>
    <scope>NUCLEOTIDE SEQUENCE</scope>
</reference>
<dbReference type="SUPFAM" id="SSF51735">
    <property type="entry name" value="NAD(P)-binding Rossmann-fold domains"/>
    <property type="match status" value="1"/>
</dbReference>
<proteinExistence type="predicted"/>
<evidence type="ECO:0000259" key="2">
    <source>
        <dbReference type="Pfam" id="PF01408"/>
    </source>
</evidence>
<dbReference type="InterPro" id="IPR050463">
    <property type="entry name" value="Gfo/Idh/MocA_oxidrdct_glycsds"/>
</dbReference>
<dbReference type="SUPFAM" id="SSF55347">
    <property type="entry name" value="Glyceraldehyde-3-phosphate dehydrogenase-like, C-terminal domain"/>
    <property type="match status" value="1"/>
</dbReference>
<dbReference type="InterPro" id="IPR000683">
    <property type="entry name" value="Gfo/Idh/MocA-like_OxRdtase_N"/>
</dbReference>
<protein>
    <recommendedName>
        <fullName evidence="2">Gfo/Idh/MocA-like oxidoreductase N-terminal domain-containing protein</fullName>
    </recommendedName>
</protein>
<comment type="caution">
    <text evidence="3">The sequence shown here is derived from an EMBL/GenBank/DDBJ whole genome shotgun (WGS) entry which is preliminary data.</text>
</comment>
<dbReference type="GO" id="GO:0016491">
    <property type="term" value="F:oxidoreductase activity"/>
    <property type="evidence" value="ECO:0007669"/>
    <property type="project" value="UniProtKB-KW"/>
</dbReference>
<dbReference type="Pfam" id="PF01408">
    <property type="entry name" value="GFO_IDH_MocA"/>
    <property type="match status" value="1"/>
</dbReference>
<name>A0A0F9W405_9ZZZZ</name>
<sequence length="372" mass="40684">MTLKIGVAGLGTYFGGMWASVFNQYAKSDLVAVCDLRPGRAEEVAGWYDGVKPLTSYDDLLASDADAIGVFTPGPLHAEHVIAALEAGKHVLSAVPTAWSLDECQSIIDAVERTGRKYMLAETPCYDPWVTKVRQMHAAGEMGEVFYVERTTFQDLSGPLMGNDYFSQADTPDVIYGKTKYTWRYGIPPFYYMEHSAGPILMALDDRMTEVTAYGSEEDDSEFVAKYGARYREPHGNPFMCETGLFRLAGGGVVNITIGFVAAFGKEFEPPTRLVGTKASYLIGADNDKLLTKSDTQVLDKPAQHRTLDASIADCADMENSAYVIQDFVQCILDDTPPPIDIYTAVSFTAAGLCGHQSAMEGRTVKIPNFSK</sequence>
<dbReference type="InterPro" id="IPR036291">
    <property type="entry name" value="NAD(P)-bd_dom_sf"/>
</dbReference>
<organism evidence="3">
    <name type="scientific">marine sediment metagenome</name>
    <dbReference type="NCBI Taxonomy" id="412755"/>
    <lineage>
        <taxon>unclassified sequences</taxon>
        <taxon>metagenomes</taxon>
        <taxon>ecological metagenomes</taxon>
    </lineage>
</organism>
<dbReference type="GO" id="GO:0000166">
    <property type="term" value="F:nucleotide binding"/>
    <property type="evidence" value="ECO:0007669"/>
    <property type="project" value="InterPro"/>
</dbReference>
<feature type="domain" description="Gfo/Idh/MocA-like oxidoreductase N-terminal" evidence="2">
    <location>
        <begin position="4"/>
        <end position="120"/>
    </location>
</feature>
<keyword evidence="1" id="KW-0560">Oxidoreductase</keyword>
<dbReference type="PANTHER" id="PTHR43818:SF11">
    <property type="entry name" value="BCDNA.GH03377"/>
    <property type="match status" value="1"/>
</dbReference>
<dbReference type="PANTHER" id="PTHR43818">
    <property type="entry name" value="BCDNA.GH03377"/>
    <property type="match status" value="1"/>
</dbReference>
<dbReference type="AlphaFoldDB" id="A0A0F9W405"/>
<dbReference type="EMBL" id="LAZR01000003">
    <property type="protein sequence ID" value="KKO11100.1"/>
    <property type="molecule type" value="Genomic_DNA"/>
</dbReference>
<gene>
    <name evidence="3" type="ORF">LCGC14_0015760</name>
</gene>
<evidence type="ECO:0000256" key="1">
    <source>
        <dbReference type="ARBA" id="ARBA00023002"/>
    </source>
</evidence>
<dbReference type="Gene3D" id="3.40.50.720">
    <property type="entry name" value="NAD(P)-binding Rossmann-like Domain"/>
    <property type="match status" value="1"/>
</dbReference>
<dbReference type="Gene3D" id="3.30.360.10">
    <property type="entry name" value="Dihydrodipicolinate Reductase, domain 2"/>
    <property type="match status" value="1"/>
</dbReference>